<keyword evidence="3 5" id="KW-0378">Hydrolase</keyword>
<dbReference type="Proteomes" id="UP000664701">
    <property type="component" value="Chromosome"/>
</dbReference>
<comment type="similarity">
    <text evidence="5">Belongs to the PNP/UDP phosphorylase family. MtnN subfamily.</text>
</comment>
<dbReference type="InterPro" id="IPR035994">
    <property type="entry name" value="Nucleoside_phosphorylase_sf"/>
</dbReference>
<dbReference type="InterPro" id="IPR000845">
    <property type="entry name" value="Nucleoside_phosphorylase_d"/>
</dbReference>
<dbReference type="PANTHER" id="PTHR46832:SF1">
    <property type="entry name" value="5'-METHYLTHIOADENOSINE_S-ADENOSYLHOMOCYSTEINE NUCLEOSIDASE"/>
    <property type="match status" value="1"/>
</dbReference>
<comment type="pathway">
    <text evidence="1 5">Amino-acid biosynthesis; L-methionine biosynthesis via salvage pathway; S-methyl-5-thio-alpha-D-ribose 1-phosphate from S-methyl-5'-thioadenosine (hydrolase route): step 1/2.</text>
</comment>
<dbReference type="HAMAP" id="MF_01684">
    <property type="entry name" value="Salvage_MtnN"/>
    <property type="match status" value="1"/>
</dbReference>
<dbReference type="EC" id="3.2.2.9" evidence="5"/>
<dbReference type="PANTHER" id="PTHR46832">
    <property type="entry name" value="5'-METHYLTHIOADENOSINE/S-ADENOSYLHOMOCYSTEINE NUCLEOSIDASE"/>
    <property type="match status" value="1"/>
</dbReference>
<keyword evidence="4 5" id="KW-0486">Methionine biosynthesis</keyword>
<comment type="catalytic activity">
    <reaction evidence="5">
        <text>5'-deoxyadenosine + H2O = 5-deoxy-D-ribose + adenine</text>
        <dbReference type="Rhea" id="RHEA:29859"/>
        <dbReference type="ChEBI" id="CHEBI:15377"/>
        <dbReference type="ChEBI" id="CHEBI:16708"/>
        <dbReference type="ChEBI" id="CHEBI:17319"/>
        <dbReference type="ChEBI" id="CHEBI:149540"/>
        <dbReference type="EC" id="3.2.2.9"/>
    </reaction>
</comment>
<dbReference type="EMBL" id="CP147251">
    <property type="protein sequence ID" value="WYJ78484.1"/>
    <property type="molecule type" value="Genomic_DNA"/>
</dbReference>
<feature type="binding site" evidence="5">
    <location>
        <position position="153"/>
    </location>
    <ligand>
        <name>substrate</name>
    </ligand>
</feature>
<dbReference type="Gene3D" id="3.40.50.1580">
    <property type="entry name" value="Nucleoside phosphorylase domain"/>
    <property type="match status" value="1"/>
</dbReference>
<keyword evidence="8" id="KW-1185">Reference proteome</keyword>
<organism evidence="7 8">
    <name type="scientific">Candidatus Enterococcus lowellii</name>
    <dbReference type="NCBI Taxonomy" id="2230877"/>
    <lineage>
        <taxon>Bacteria</taxon>
        <taxon>Bacillati</taxon>
        <taxon>Bacillota</taxon>
        <taxon>Bacilli</taxon>
        <taxon>Lactobacillales</taxon>
        <taxon>Enterococcaceae</taxon>
        <taxon>Enterococcus</taxon>
    </lineage>
</organism>
<feature type="binding site" evidence="5">
    <location>
        <begin position="174"/>
        <end position="175"/>
    </location>
    <ligand>
        <name>substrate</name>
    </ligand>
</feature>
<dbReference type="RefSeq" id="WP_207871598.1">
    <property type="nucleotide sequence ID" value="NZ_CP147251.1"/>
</dbReference>
<dbReference type="NCBIfam" id="TIGR01704">
    <property type="entry name" value="MTA_SAH-Nsdase"/>
    <property type="match status" value="1"/>
</dbReference>
<evidence type="ECO:0000313" key="7">
    <source>
        <dbReference type="EMBL" id="WYJ78484.1"/>
    </source>
</evidence>
<dbReference type="Pfam" id="PF01048">
    <property type="entry name" value="PNP_UDP_1"/>
    <property type="match status" value="1"/>
</dbReference>
<evidence type="ECO:0000256" key="4">
    <source>
        <dbReference type="ARBA" id="ARBA00023167"/>
    </source>
</evidence>
<evidence type="ECO:0000313" key="8">
    <source>
        <dbReference type="Proteomes" id="UP000664701"/>
    </source>
</evidence>
<proteinExistence type="inferred from homology"/>
<feature type="domain" description="Nucleoside phosphorylase" evidence="6">
    <location>
        <begin position="2"/>
        <end position="228"/>
    </location>
</feature>
<protein>
    <recommendedName>
        <fullName evidence="5">5'-methylthioadenosine/S-adenosylhomocysteine nucleosidase</fullName>
        <shortName evidence="5">MTA/SAH nucleosidase</shortName>
        <shortName evidence="5">MTAN</shortName>
        <ecNumber evidence="5">3.2.2.9</ecNumber>
    </recommendedName>
    <alternativeName>
        <fullName evidence="5">5'-deoxyadenosine nucleosidase</fullName>
        <shortName evidence="5">DOA nucleosidase</shortName>
        <shortName evidence="5">dAdo nucleosidase</shortName>
    </alternativeName>
    <alternativeName>
        <fullName evidence="5">5'-methylthioadenosine nucleosidase</fullName>
        <shortName evidence="5">MTA nucleosidase</shortName>
    </alternativeName>
    <alternativeName>
        <fullName evidence="5">S-adenosylhomocysteine nucleosidase</fullName>
        <shortName evidence="5">AdoHcy nucleosidase</shortName>
        <shortName evidence="5">SAH nucleosidase</shortName>
        <shortName evidence="5">SRH nucleosidase</shortName>
    </alternativeName>
</protein>
<comment type="catalytic activity">
    <reaction evidence="5">
        <text>S-adenosyl-L-homocysteine + H2O = S-(5-deoxy-D-ribos-5-yl)-L-homocysteine + adenine</text>
        <dbReference type="Rhea" id="RHEA:17805"/>
        <dbReference type="ChEBI" id="CHEBI:15377"/>
        <dbReference type="ChEBI" id="CHEBI:16708"/>
        <dbReference type="ChEBI" id="CHEBI:57856"/>
        <dbReference type="ChEBI" id="CHEBI:58195"/>
        <dbReference type="EC" id="3.2.2.9"/>
    </reaction>
</comment>
<feature type="active site" description="Proton acceptor" evidence="5">
    <location>
        <position position="12"/>
    </location>
</feature>
<sequence length="231" mass="24541">MKIGIIGAMAQEVAVLKENLADMQTWEKAGATFYSGTYAGHEVIVVQSGIGKVLSSLTTSLLIQQYEVDAVINTGSAGGIGAGLAVGDLVISEKLAYHDVDATGFGYAYGQVPGGMPLYYEADAQLIQAIERAAEKTKHQVKKGLIVTGDSFIADSEKIRAILEHFPEALACEMEGAAIAQTAMQFDVPFLVIRAMSDTADHEATQSFDEFIEVAGKRSAEMVLAFVEALA</sequence>
<dbReference type="SUPFAM" id="SSF53167">
    <property type="entry name" value="Purine and uridine phosphorylases"/>
    <property type="match status" value="1"/>
</dbReference>
<keyword evidence="2 5" id="KW-0028">Amino-acid biosynthesis</keyword>
<evidence type="ECO:0000256" key="2">
    <source>
        <dbReference type="ARBA" id="ARBA00022605"/>
    </source>
</evidence>
<evidence type="ECO:0000256" key="3">
    <source>
        <dbReference type="ARBA" id="ARBA00022801"/>
    </source>
</evidence>
<name>A0ABZ2SWZ8_9ENTE</name>
<dbReference type="NCBIfam" id="NF004079">
    <property type="entry name" value="PRK05584.1"/>
    <property type="match status" value="1"/>
</dbReference>
<reference evidence="7 8" key="2">
    <citation type="submission" date="2024-03" db="EMBL/GenBank/DDBJ databases">
        <title>The Genome Sequence of Enterococcus sp. DIV2402.</title>
        <authorList>
            <consortium name="The Broad Institute Genomics Platform"/>
            <consortium name="The Broad Institute Microbial Omics Core"/>
            <consortium name="The Broad Institute Genomic Center for Infectious Diseases"/>
            <person name="Earl A."/>
            <person name="Manson A."/>
            <person name="Gilmore M."/>
            <person name="Schwartman J."/>
            <person name="Shea T."/>
            <person name="Abouelleil A."/>
            <person name="Cao P."/>
            <person name="Chapman S."/>
            <person name="Cusick C."/>
            <person name="Young S."/>
            <person name="Neafsey D."/>
            <person name="Nusbaum C."/>
            <person name="Birren B."/>
        </authorList>
    </citation>
    <scope>NUCLEOTIDE SEQUENCE [LARGE SCALE GENOMIC DNA]</scope>
    <source>
        <strain evidence="7 8">DIV2402</strain>
    </source>
</reference>
<dbReference type="InterPro" id="IPR010049">
    <property type="entry name" value="MTA_SAH_Nsdase"/>
</dbReference>
<accession>A0ABZ2SWZ8</accession>
<feature type="binding site" evidence="5">
    <location>
        <position position="78"/>
    </location>
    <ligand>
        <name>substrate</name>
    </ligand>
</feature>
<comment type="catalytic activity">
    <reaction evidence="5">
        <text>S-methyl-5'-thioadenosine + H2O = 5-(methylsulfanyl)-D-ribose + adenine</text>
        <dbReference type="Rhea" id="RHEA:13617"/>
        <dbReference type="ChEBI" id="CHEBI:15377"/>
        <dbReference type="ChEBI" id="CHEBI:16708"/>
        <dbReference type="ChEBI" id="CHEBI:17509"/>
        <dbReference type="ChEBI" id="CHEBI:78440"/>
        <dbReference type="EC" id="3.2.2.9"/>
    </reaction>
</comment>
<gene>
    <name evidence="5" type="primary">mtnN</name>
    <name evidence="7" type="ORF">DOK78_003141</name>
</gene>
<evidence type="ECO:0000256" key="1">
    <source>
        <dbReference type="ARBA" id="ARBA00004945"/>
    </source>
</evidence>
<comment type="function">
    <text evidence="5">Catalyzes the irreversible cleavage of the glycosidic bond in both 5'-methylthioadenosine (MTA) and S-adenosylhomocysteine (SAH/AdoHcy) to adenine and the corresponding thioribose, 5'-methylthioribose and S-ribosylhomocysteine, respectively. Also cleaves 5'-deoxyadenosine, a toxic by-product of radical S-adenosylmethionine (SAM) enzymes, into 5-deoxyribose and adenine.</text>
</comment>
<evidence type="ECO:0000259" key="6">
    <source>
        <dbReference type="Pfam" id="PF01048"/>
    </source>
</evidence>
<reference evidence="7 8" key="1">
    <citation type="submission" date="2021-03" db="EMBL/GenBank/DDBJ databases">
        <authorList>
            <person name="Gilmore M.S."/>
            <person name="Schwartzman J."/>
            <person name="Van Tyne D."/>
            <person name="Martin M."/>
            <person name="Earl A.M."/>
            <person name="Manson A.L."/>
            <person name="Straub T."/>
            <person name="Salamzade R."/>
            <person name="Saavedra J."/>
            <person name="Lebreton F."/>
            <person name="Prichula J."/>
            <person name="Schaufler K."/>
            <person name="Gaca A."/>
            <person name="Sgardioli B."/>
            <person name="Wagenaar J."/>
            <person name="Strong T."/>
        </authorList>
    </citation>
    <scope>NUCLEOTIDE SEQUENCE [LARGE SCALE GENOMIC DNA]</scope>
    <source>
        <strain evidence="7 8">DIV2402</strain>
    </source>
</reference>
<dbReference type="CDD" id="cd09008">
    <property type="entry name" value="MTAN"/>
    <property type="match status" value="1"/>
</dbReference>
<feature type="active site" description="Proton donor" evidence="5">
    <location>
        <position position="198"/>
    </location>
</feature>
<evidence type="ECO:0000256" key="5">
    <source>
        <dbReference type="HAMAP-Rule" id="MF_01684"/>
    </source>
</evidence>